<protein>
    <recommendedName>
        <fullName evidence="3">DUF4345 domain-containing protein</fullName>
    </recommendedName>
</protein>
<dbReference type="EMBL" id="BAABCJ010000005">
    <property type="protein sequence ID" value="GAA3706640.1"/>
    <property type="molecule type" value="Genomic_DNA"/>
</dbReference>
<proteinExistence type="predicted"/>
<sequence>MARIRLSTAHGLFDLAAGLWPLVHYRSFVAVTGPKADRWLVQTVAGFSVAVGYALLRSTPSDEGRRTARRLGIGSALAYGLVDLYYGSTGRIRRIYLADAAVEAGWLLAWLAARRR</sequence>
<reference evidence="2" key="1">
    <citation type="journal article" date="2019" name="Int. J. Syst. Evol. Microbiol.">
        <title>The Global Catalogue of Microorganisms (GCM) 10K type strain sequencing project: providing services to taxonomists for standard genome sequencing and annotation.</title>
        <authorList>
            <consortium name="The Broad Institute Genomics Platform"/>
            <consortium name="The Broad Institute Genome Sequencing Center for Infectious Disease"/>
            <person name="Wu L."/>
            <person name="Ma J."/>
        </authorList>
    </citation>
    <scope>NUCLEOTIDE SEQUENCE [LARGE SCALE GENOMIC DNA]</scope>
    <source>
        <strain evidence="2">JCM 16961</strain>
    </source>
</reference>
<accession>A0ABP7DJW0</accession>
<evidence type="ECO:0000313" key="2">
    <source>
        <dbReference type="Proteomes" id="UP001501536"/>
    </source>
</evidence>
<dbReference type="RefSeq" id="WP_344883942.1">
    <property type="nucleotide sequence ID" value="NZ_BAABCJ010000005.1"/>
</dbReference>
<evidence type="ECO:0008006" key="3">
    <source>
        <dbReference type="Google" id="ProtNLM"/>
    </source>
</evidence>
<dbReference type="Proteomes" id="UP001501536">
    <property type="component" value="Unassembled WGS sequence"/>
</dbReference>
<keyword evidence="2" id="KW-1185">Reference proteome</keyword>
<evidence type="ECO:0000313" key="1">
    <source>
        <dbReference type="EMBL" id="GAA3706640.1"/>
    </source>
</evidence>
<gene>
    <name evidence="1" type="ORF">GCM10022377_20520</name>
</gene>
<organism evidence="1 2">
    <name type="scientific">Zhihengliuella alba</name>
    <dbReference type="NCBI Taxonomy" id="547018"/>
    <lineage>
        <taxon>Bacteria</taxon>
        <taxon>Bacillati</taxon>
        <taxon>Actinomycetota</taxon>
        <taxon>Actinomycetes</taxon>
        <taxon>Micrococcales</taxon>
        <taxon>Micrococcaceae</taxon>
        <taxon>Zhihengliuella</taxon>
    </lineage>
</organism>
<name>A0ABP7DJW0_9MICC</name>
<comment type="caution">
    <text evidence="1">The sequence shown here is derived from an EMBL/GenBank/DDBJ whole genome shotgun (WGS) entry which is preliminary data.</text>
</comment>